<reference evidence="1 2" key="1">
    <citation type="journal article" date="2019" name="Sci. Rep.">
        <title>Orb-weaving spider Araneus ventricosus genome elucidates the spidroin gene catalogue.</title>
        <authorList>
            <person name="Kono N."/>
            <person name="Nakamura H."/>
            <person name="Ohtoshi R."/>
            <person name="Moran D.A.P."/>
            <person name="Shinohara A."/>
            <person name="Yoshida Y."/>
            <person name="Fujiwara M."/>
            <person name="Mori M."/>
            <person name="Tomita M."/>
            <person name="Arakawa K."/>
        </authorList>
    </citation>
    <scope>NUCLEOTIDE SEQUENCE [LARGE SCALE GENOMIC DNA]</scope>
</reference>
<dbReference type="Gene3D" id="3.30.420.10">
    <property type="entry name" value="Ribonuclease H-like superfamily/Ribonuclease H"/>
    <property type="match status" value="1"/>
</dbReference>
<dbReference type="Proteomes" id="UP000499080">
    <property type="component" value="Unassembled WGS sequence"/>
</dbReference>
<dbReference type="PANTHER" id="PTHR47326">
    <property type="entry name" value="TRANSPOSABLE ELEMENT TC3 TRANSPOSASE-LIKE PROTEIN"/>
    <property type="match status" value="1"/>
</dbReference>
<comment type="caution">
    <text evidence="1">The sequence shown here is derived from an EMBL/GenBank/DDBJ whole genome shotgun (WGS) entry which is preliminary data.</text>
</comment>
<protein>
    <recommendedName>
        <fullName evidence="3">Tc1-like transposase DDE domain-containing protein</fullName>
    </recommendedName>
</protein>
<evidence type="ECO:0008006" key="3">
    <source>
        <dbReference type="Google" id="ProtNLM"/>
    </source>
</evidence>
<dbReference type="PANTHER" id="PTHR47326:SF1">
    <property type="entry name" value="HTH PSQ-TYPE DOMAIN-CONTAINING PROTEIN"/>
    <property type="match status" value="1"/>
</dbReference>
<evidence type="ECO:0000313" key="1">
    <source>
        <dbReference type="EMBL" id="GBN86846.1"/>
    </source>
</evidence>
<dbReference type="EMBL" id="BGPR01021491">
    <property type="protein sequence ID" value="GBN86846.1"/>
    <property type="molecule type" value="Genomic_DNA"/>
</dbReference>
<dbReference type="AlphaFoldDB" id="A0A4Y2SGW9"/>
<evidence type="ECO:0000313" key="2">
    <source>
        <dbReference type="Proteomes" id="UP000499080"/>
    </source>
</evidence>
<accession>A0A4Y2SGW9</accession>
<proteinExistence type="predicted"/>
<organism evidence="1 2">
    <name type="scientific">Araneus ventricosus</name>
    <name type="common">Orbweaver spider</name>
    <name type="synonym">Epeira ventricosa</name>
    <dbReference type="NCBI Taxonomy" id="182803"/>
    <lineage>
        <taxon>Eukaryota</taxon>
        <taxon>Metazoa</taxon>
        <taxon>Ecdysozoa</taxon>
        <taxon>Arthropoda</taxon>
        <taxon>Chelicerata</taxon>
        <taxon>Arachnida</taxon>
        <taxon>Araneae</taxon>
        <taxon>Araneomorphae</taxon>
        <taxon>Entelegynae</taxon>
        <taxon>Araneoidea</taxon>
        <taxon>Araneidae</taxon>
        <taxon>Araneus</taxon>
    </lineage>
</organism>
<sequence length="195" mass="22147">MDPKASRDLTSLRPGISHYSRLPVQRRAMQLVGLLFFEEKSPAGPVTCTVNGVSYESLLHSHVNPAFQQRACADRTIFMPDCPSPHIANPVKLLTFIHFGNDRIISRYFPTNWLPSSPDLNPCDFWLWGYLKHVVFGDTIANLAELKASIAQHIHKIITDTLRSVVEHDISWFELVAQNDGQQIVEHFLNKSRES</sequence>
<gene>
    <name evidence="1" type="ORF">AVEN_215156_1</name>
</gene>
<dbReference type="OrthoDB" id="6427466at2759"/>
<dbReference type="GO" id="GO:0003676">
    <property type="term" value="F:nucleic acid binding"/>
    <property type="evidence" value="ECO:0007669"/>
    <property type="project" value="InterPro"/>
</dbReference>
<name>A0A4Y2SGW9_ARAVE</name>
<dbReference type="InterPro" id="IPR036397">
    <property type="entry name" value="RNaseH_sf"/>
</dbReference>
<keyword evidence="2" id="KW-1185">Reference proteome</keyword>